<proteinExistence type="predicted"/>
<evidence type="ECO:0000313" key="1">
    <source>
        <dbReference type="EMBL" id="MCE0480719.1"/>
    </source>
</evidence>
<accession>A0ABS8VLP3</accession>
<protein>
    <submittedName>
        <fullName evidence="1">Uncharacterized protein</fullName>
    </submittedName>
</protein>
<comment type="caution">
    <text evidence="1">The sequence shown here is derived from an EMBL/GenBank/DDBJ whole genome shotgun (WGS) entry which is preliminary data.</text>
</comment>
<evidence type="ECO:0000313" key="2">
    <source>
        <dbReference type="Proteomes" id="UP000823775"/>
    </source>
</evidence>
<name>A0ABS8VLP3_DATST</name>
<dbReference type="Proteomes" id="UP000823775">
    <property type="component" value="Unassembled WGS sequence"/>
</dbReference>
<reference evidence="1 2" key="1">
    <citation type="journal article" date="2021" name="BMC Genomics">
        <title>Datura genome reveals duplications of psychoactive alkaloid biosynthetic genes and high mutation rate following tissue culture.</title>
        <authorList>
            <person name="Rajewski A."/>
            <person name="Carter-House D."/>
            <person name="Stajich J."/>
            <person name="Litt A."/>
        </authorList>
    </citation>
    <scope>NUCLEOTIDE SEQUENCE [LARGE SCALE GENOMIC DNA]</scope>
    <source>
        <strain evidence="1">AR-01</strain>
    </source>
</reference>
<gene>
    <name evidence="1" type="ORF">HAX54_037811</name>
</gene>
<keyword evidence="2" id="KW-1185">Reference proteome</keyword>
<dbReference type="EMBL" id="JACEIK010005106">
    <property type="protein sequence ID" value="MCE0480719.1"/>
    <property type="molecule type" value="Genomic_DNA"/>
</dbReference>
<sequence>MDQVHVDEKDIDKENYFGSFHGKTRCKKFNKVIVGLPPMSKENEVMLFLYIWTIRYDDILLYNKSLTITSQLQAYEVLVAIDEEIHVYEHFNTNVNSSYIEESMSGMIEDARLYHKSVQFDGCFRDLVLSLSYLH</sequence>
<organism evidence="1 2">
    <name type="scientific">Datura stramonium</name>
    <name type="common">Jimsonweed</name>
    <name type="synonym">Common thornapple</name>
    <dbReference type="NCBI Taxonomy" id="4076"/>
    <lineage>
        <taxon>Eukaryota</taxon>
        <taxon>Viridiplantae</taxon>
        <taxon>Streptophyta</taxon>
        <taxon>Embryophyta</taxon>
        <taxon>Tracheophyta</taxon>
        <taxon>Spermatophyta</taxon>
        <taxon>Magnoliopsida</taxon>
        <taxon>eudicotyledons</taxon>
        <taxon>Gunneridae</taxon>
        <taxon>Pentapetalae</taxon>
        <taxon>asterids</taxon>
        <taxon>lamiids</taxon>
        <taxon>Solanales</taxon>
        <taxon>Solanaceae</taxon>
        <taxon>Solanoideae</taxon>
        <taxon>Datureae</taxon>
        <taxon>Datura</taxon>
    </lineage>
</organism>